<organism evidence="2 3">
    <name type="scientific">Novosphingobium aromaticivorans (strain ATCC 700278 / DSM 12444 / CCUG 56034 / CIP 105152 / NBRC 16084 / F199)</name>
    <dbReference type="NCBI Taxonomy" id="279238"/>
    <lineage>
        <taxon>Bacteria</taxon>
        <taxon>Pseudomonadati</taxon>
        <taxon>Pseudomonadota</taxon>
        <taxon>Alphaproteobacteria</taxon>
        <taxon>Sphingomonadales</taxon>
        <taxon>Sphingomonadaceae</taxon>
        <taxon>Novosphingobium</taxon>
    </lineage>
</organism>
<dbReference type="SUPFAM" id="SSF55874">
    <property type="entry name" value="ATPase domain of HSP90 chaperone/DNA topoisomerase II/histidine kinase"/>
    <property type="match status" value="1"/>
</dbReference>
<evidence type="ECO:0000313" key="2">
    <source>
        <dbReference type="EMBL" id="ABP64186.1"/>
    </source>
</evidence>
<reference evidence="2 3" key="1">
    <citation type="submission" date="2007-04" db="EMBL/GenBank/DDBJ databases">
        <title>Complete sequence of plasmid pNL1 of Novosphingobium aromaticivorans DSM 12444.</title>
        <authorList>
            <consortium name="US DOE Joint Genome Institute"/>
            <person name="Copeland A."/>
            <person name="Lucas S."/>
            <person name="Lapidus A."/>
            <person name="Barry K."/>
            <person name="Detter J.C."/>
            <person name="Glavina del Rio T."/>
            <person name="Hammon N."/>
            <person name="Israni S."/>
            <person name="Dalin E."/>
            <person name="Tice H."/>
            <person name="Pitluck S."/>
            <person name="Chertkov O."/>
            <person name="Han C."/>
            <person name="Thomson S."/>
            <person name="Schmutz J."/>
            <person name="Larimer F."/>
            <person name="Land M."/>
            <person name="Kyrpides N."/>
            <person name="Ivanova N."/>
            <person name="Fredrickson J."/>
            <person name="Romine M.F."/>
            <person name="Richardson P."/>
        </authorList>
    </citation>
    <scope>NUCLEOTIDE SEQUENCE [LARGE SCALE GENOMIC DNA]</scope>
    <source>
        <strain evidence="3">ATCC 700278 / DSM 12444 / CCUG 56034 / CIP 105152 / NBRC 16084 / F199</strain>
        <plasmid evidence="2 3">pNL1</plasmid>
    </source>
</reference>
<name>A4XE25_NOVAD</name>
<evidence type="ECO:0000256" key="1">
    <source>
        <dbReference type="SAM" id="Coils"/>
    </source>
</evidence>
<gene>
    <name evidence="2" type="ordered locus">Saro_3944</name>
</gene>
<dbReference type="EMBL" id="CP000676">
    <property type="protein sequence ID" value="ABP64186.1"/>
    <property type="molecule type" value="Genomic_DNA"/>
</dbReference>
<proteinExistence type="predicted"/>
<feature type="coiled-coil region" evidence="1">
    <location>
        <begin position="398"/>
        <end position="425"/>
    </location>
</feature>
<dbReference type="KEGG" id="nar:Saro_3944"/>
<keyword evidence="1" id="KW-0175">Coiled coil</keyword>
<evidence type="ECO:0000313" key="3">
    <source>
        <dbReference type="Proteomes" id="UP000009134"/>
    </source>
</evidence>
<dbReference type="HOGENOM" id="CLU_037402_0_0_5"/>
<keyword evidence="2" id="KW-0614">Plasmid</keyword>
<dbReference type="Proteomes" id="UP000009134">
    <property type="component" value="Plasmid pNL1"/>
</dbReference>
<dbReference type="RefSeq" id="WP_010890922.1">
    <property type="nucleotide sequence ID" value="NC_009426.1"/>
</dbReference>
<accession>A4XE25</accession>
<dbReference type="Pfam" id="PF13589">
    <property type="entry name" value="HATPase_c_3"/>
    <property type="match status" value="1"/>
</dbReference>
<geneLocation type="plasmid" evidence="2 3">
    <name>pNL1</name>
</geneLocation>
<sequence length="533" mass="58551">MTDAAPAGGTPAPIEINPFFGGFVLETLTIGLYGEARSAIREYLQNGLDAVMQAVDGGIMAFADAKIDVTLEDDGLVIRDNGIGLGVDLAVSRLTSIGASSKDYRVQAGFRGIGRLAGIAFCDRLVFLTKAQGESECTRIEFNANQLRKDMAPASGGHLSLAKLLSKNVTATRTTGETPDEHFFEVRLEGLVNAPGESTDLDQMVDFVSQVAPVAYSDEFTFRAQIEQAASDRKFASTSKRVGPSAALEEVKIVVHDGDRSVEVRKPYGKAYPVGRDSVHLDDIEIVDGQSRRWWGWVGVKREPGAYKDDLTRAIRIRVRNIQIDGTQIMGEMFSNVPDAKSYGRFNDWYVGEIFVDPTFVIPNSRRDGFEEDANWATLQAEIISLCDRLGKNAYEISKNAQHSVQRLAKDAKAIEDRAKALTSASTQGHTDNLLELSNDVTKAQRRVSRAFKHADLETASQLRSLENKLLDAKTKAVRKLGITHAGDMSQLREQAQLEVLRELMKAFRNQLEPETFSKVVQIVASVAGTTDF</sequence>
<dbReference type="InterPro" id="IPR036890">
    <property type="entry name" value="HATPase_C_sf"/>
</dbReference>
<keyword evidence="3" id="KW-1185">Reference proteome</keyword>
<protein>
    <submittedName>
        <fullName evidence="2">Uncharacterized protein</fullName>
    </submittedName>
</protein>
<dbReference type="AlphaFoldDB" id="A4XE25"/>
<dbReference type="Gene3D" id="3.30.565.10">
    <property type="entry name" value="Histidine kinase-like ATPase, C-terminal domain"/>
    <property type="match status" value="1"/>
</dbReference>